<dbReference type="InterPro" id="IPR010796">
    <property type="entry name" value="C2_B9-type_dom"/>
</dbReference>
<evidence type="ECO:0000256" key="7">
    <source>
        <dbReference type="ARBA" id="ARBA00039274"/>
    </source>
</evidence>
<accession>A0A913WXC9</accession>
<dbReference type="PANTHER" id="PTHR12968:SF1">
    <property type="entry name" value="B9 DOMAIN-CONTAINING PROTEIN 1"/>
    <property type="match status" value="1"/>
</dbReference>
<dbReference type="OMA" id="NMPIEVT"/>
<evidence type="ECO:0000313" key="10">
    <source>
        <dbReference type="Proteomes" id="UP000887567"/>
    </source>
</evidence>
<evidence type="ECO:0000256" key="1">
    <source>
        <dbReference type="ARBA" id="ARBA00004120"/>
    </source>
</evidence>
<evidence type="ECO:0000256" key="2">
    <source>
        <dbReference type="ARBA" id="ARBA00022490"/>
    </source>
</evidence>
<evidence type="ECO:0000256" key="8">
    <source>
        <dbReference type="SAM" id="MobiDB-lite"/>
    </source>
</evidence>
<keyword evidence="2" id="KW-0963">Cytoplasm</keyword>
<comment type="similarity">
    <text evidence="6">Belongs to the B9D family.</text>
</comment>
<dbReference type="KEGG" id="epa:110234540"/>
<keyword evidence="5" id="KW-0966">Cell projection</keyword>
<comment type="subcellular location">
    <subcellularLocation>
        <location evidence="1">Cytoplasm</location>
        <location evidence="1">Cytoskeleton</location>
        <location evidence="1">Cilium basal body</location>
    </subcellularLocation>
</comment>
<dbReference type="PROSITE" id="PS51381">
    <property type="entry name" value="C2_B9"/>
    <property type="match status" value="1"/>
</dbReference>
<feature type="region of interest" description="Disordered" evidence="8">
    <location>
        <begin position="194"/>
        <end position="216"/>
    </location>
</feature>
<dbReference type="Proteomes" id="UP000887567">
    <property type="component" value="Unplaced"/>
</dbReference>
<dbReference type="OrthoDB" id="431939at2759"/>
<dbReference type="GO" id="GO:0060271">
    <property type="term" value="P:cilium assembly"/>
    <property type="evidence" value="ECO:0007669"/>
    <property type="project" value="TreeGrafter"/>
</dbReference>
<evidence type="ECO:0000313" key="9">
    <source>
        <dbReference type="EnsemblMetazoa" id="XP_020895581.1"/>
    </source>
</evidence>
<organism evidence="9 10">
    <name type="scientific">Exaiptasia diaphana</name>
    <name type="common">Tropical sea anemone</name>
    <name type="synonym">Aiptasia pulchella</name>
    <dbReference type="NCBI Taxonomy" id="2652724"/>
    <lineage>
        <taxon>Eukaryota</taxon>
        <taxon>Metazoa</taxon>
        <taxon>Cnidaria</taxon>
        <taxon>Anthozoa</taxon>
        <taxon>Hexacorallia</taxon>
        <taxon>Actiniaria</taxon>
        <taxon>Aiptasiidae</taxon>
        <taxon>Exaiptasia</taxon>
    </lineage>
</organism>
<dbReference type="PANTHER" id="PTHR12968">
    <property type="entry name" value="B9 DOMAIN-CONTAINING"/>
    <property type="match status" value="1"/>
</dbReference>
<reference evidence="9" key="1">
    <citation type="submission" date="2022-11" db="UniProtKB">
        <authorList>
            <consortium name="EnsemblMetazoa"/>
        </authorList>
    </citation>
    <scope>IDENTIFICATION</scope>
</reference>
<dbReference type="GO" id="GO:0036038">
    <property type="term" value="C:MKS complex"/>
    <property type="evidence" value="ECO:0007669"/>
    <property type="project" value="TreeGrafter"/>
</dbReference>
<proteinExistence type="inferred from homology"/>
<dbReference type="RefSeq" id="XP_020895581.1">
    <property type="nucleotide sequence ID" value="XM_021039922.2"/>
</dbReference>
<evidence type="ECO:0000256" key="6">
    <source>
        <dbReference type="ARBA" id="ARBA00038411"/>
    </source>
</evidence>
<protein>
    <recommendedName>
        <fullName evidence="7">B9 domain-containing protein 1</fullName>
    </recommendedName>
</protein>
<dbReference type="Pfam" id="PF07162">
    <property type="entry name" value="B9-C2"/>
    <property type="match status" value="1"/>
</dbReference>
<dbReference type="EnsemblMetazoa" id="XM_021039922.2">
    <property type="protein sequence ID" value="XP_020895581.1"/>
    <property type="gene ID" value="LOC110234540"/>
</dbReference>
<name>A0A913WXC9_EXADI</name>
<sequence length="216" mass="23819">MAGGGLHSSVFLVMVSGQIESAHFPEFDDLYCKMAFCYGPDWVVTSGWEEGISQITKKSMDRRQVVVWNFPLDVTFKSTSPYGWPQLVISCYGLDVFGHDVVRGYGAVHVPTSPGSHTREVSMFVPESSSKLQKFTSWFLGRRPEFVDPKVITTGEGREVTRVRSQGTVKVTFNVITRDMKKLGYDTEAASVSIPHMGGSGGNNTIRPEAATESHS</sequence>
<dbReference type="AlphaFoldDB" id="A0A913WXC9"/>
<keyword evidence="4" id="KW-0206">Cytoskeleton</keyword>
<keyword evidence="3" id="KW-0970">Cilium biogenesis/degradation</keyword>
<dbReference type="GeneID" id="110234540"/>
<evidence type="ECO:0000256" key="3">
    <source>
        <dbReference type="ARBA" id="ARBA00022794"/>
    </source>
</evidence>
<evidence type="ECO:0000256" key="4">
    <source>
        <dbReference type="ARBA" id="ARBA00023212"/>
    </source>
</evidence>
<keyword evidence="10" id="KW-1185">Reference proteome</keyword>
<evidence type="ECO:0000256" key="5">
    <source>
        <dbReference type="ARBA" id="ARBA00023273"/>
    </source>
</evidence>